<accession>D2AZ73</accession>
<keyword evidence="4" id="KW-1185">Reference proteome</keyword>
<dbReference type="EMBL" id="CP001814">
    <property type="protein sequence ID" value="ACZ83258.1"/>
    <property type="molecule type" value="Genomic_DNA"/>
</dbReference>
<dbReference type="KEGG" id="sro:Sros_0217"/>
<organism evidence="3 4">
    <name type="scientific">Streptosporangium roseum (strain ATCC 12428 / DSM 43021 / JCM 3005 / KCTC 9067 / NCIMB 10171 / NRRL 2505 / NI 9100)</name>
    <dbReference type="NCBI Taxonomy" id="479432"/>
    <lineage>
        <taxon>Bacteria</taxon>
        <taxon>Bacillati</taxon>
        <taxon>Actinomycetota</taxon>
        <taxon>Actinomycetes</taxon>
        <taxon>Streptosporangiales</taxon>
        <taxon>Streptosporangiaceae</taxon>
        <taxon>Streptosporangium</taxon>
    </lineage>
</organism>
<dbReference type="GO" id="GO:0006313">
    <property type="term" value="P:DNA transposition"/>
    <property type="evidence" value="ECO:0007669"/>
    <property type="project" value="InterPro"/>
</dbReference>
<name>D2AZ73_STRRD</name>
<dbReference type="RefSeq" id="WP_012887004.1">
    <property type="nucleotide sequence ID" value="NC_013595.1"/>
</dbReference>
<evidence type="ECO:0000313" key="4">
    <source>
        <dbReference type="Proteomes" id="UP000002029"/>
    </source>
</evidence>
<dbReference type="Proteomes" id="UP000002029">
    <property type="component" value="Chromosome"/>
</dbReference>
<dbReference type="AlphaFoldDB" id="D2AZ73"/>
<dbReference type="STRING" id="479432.Sros_0217"/>
<dbReference type="eggNOG" id="COG4644">
    <property type="taxonomic scope" value="Bacteria"/>
</dbReference>
<dbReference type="HOGENOM" id="CLU_1314809_0_0_11"/>
<dbReference type="Pfam" id="PF01526">
    <property type="entry name" value="DDE_Tnp_Tn3"/>
    <property type="match status" value="1"/>
</dbReference>
<gene>
    <name evidence="3" type="ordered locus">Sros_0217</name>
</gene>
<feature type="region of interest" description="Disordered" evidence="1">
    <location>
        <begin position="1"/>
        <end position="21"/>
    </location>
</feature>
<feature type="domain" description="Tn3 transposase DDE" evidence="2">
    <location>
        <begin position="96"/>
        <end position="195"/>
    </location>
</feature>
<dbReference type="GO" id="GO:0004803">
    <property type="term" value="F:transposase activity"/>
    <property type="evidence" value="ECO:0007669"/>
    <property type="project" value="InterPro"/>
</dbReference>
<sequence length="209" mass="22144">MDSLRWADSRERRAGDSFGDVADPELGLGDVGVNDRGLLAVVLLGSSGQGGPAGFDDVVLIARSHVGGELEGGHAAGVQEASPGAFAVRAGSAGHLADEQLRREVNSGLQVAENRNSANDKIFYGREGVLSGADHEHAEVSMLALRLLRSSPVFINTQLLQAVLRAPAWANKLAAEDRRALTSLFWAHVIPYGRFHLAMDSRLDLGTAV</sequence>
<feature type="compositionally biased region" description="Basic and acidic residues" evidence="1">
    <location>
        <begin position="1"/>
        <end position="15"/>
    </location>
</feature>
<proteinExistence type="predicted"/>
<dbReference type="InterPro" id="IPR002513">
    <property type="entry name" value="Tn3_Tnp_DDE_dom"/>
</dbReference>
<evidence type="ECO:0000256" key="1">
    <source>
        <dbReference type="SAM" id="MobiDB-lite"/>
    </source>
</evidence>
<reference evidence="3 4" key="1">
    <citation type="journal article" date="2010" name="Stand. Genomic Sci.">
        <title>Complete genome sequence of Streptosporangium roseum type strain (NI 9100).</title>
        <authorList>
            <person name="Nolan M."/>
            <person name="Sikorski J."/>
            <person name="Jando M."/>
            <person name="Lucas S."/>
            <person name="Lapidus A."/>
            <person name="Glavina Del Rio T."/>
            <person name="Chen F."/>
            <person name="Tice H."/>
            <person name="Pitluck S."/>
            <person name="Cheng J.F."/>
            <person name="Chertkov O."/>
            <person name="Sims D."/>
            <person name="Meincke L."/>
            <person name="Brettin T."/>
            <person name="Han C."/>
            <person name="Detter J.C."/>
            <person name="Bruce D."/>
            <person name="Goodwin L."/>
            <person name="Land M."/>
            <person name="Hauser L."/>
            <person name="Chang Y.J."/>
            <person name="Jeffries C.D."/>
            <person name="Ivanova N."/>
            <person name="Mavromatis K."/>
            <person name="Mikhailova N."/>
            <person name="Chen A."/>
            <person name="Palaniappan K."/>
            <person name="Chain P."/>
            <person name="Rohde M."/>
            <person name="Goker M."/>
            <person name="Bristow J."/>
            <person name="Eisen J.A."/>
            <person name="Markowitz V."/>
            <person name="Hugenholtz P."/>
            <person name="Kyrpides N.C."/>
            <person name="Klenk H.P."/>
        </authorList>
    </citation>
    <scope>NUCLEOTIDE SEQUENCE [LARGE SCALE GENOMIC DNA]</scope>
    <source>
        <strain evidence="4">ATCC 12428 / DSM 43021 / JCM 3005 / NI 9100</strain>
    </source>
</reference>
<protein>
    <recommendedName>
        <fullName evidence="2">Tn3 transposase DDE domain-containing protein</fullName>
    </recommendedName>
</protein>
<evidence type="ECO:0000259" key="2">
    <source>
        <dbReference type="Pfam" id="PF01526"/>
    </source>
</evidence>
<evidence type="ECO:0000313" key="3">
    <source>
        <dbReference type="EMBL" id="ACZ83258.1"/>
    </source>
</evidence>